<evidence type="ECO:0000256" key="8">
    <source>
        <dbReference type="RuleBase" id="RU003426"/>
    </source>
</evidence>
<dbReference type="NCBIfam" id="NF010052">
    <property type="entry name" value="PRK13529.1"/>
    <property type="match status" value="1"/>
</dbReference>
<sequence length="628" mass="71059">MLILRINKLVKNFNGTITTRNIKSKSKNNLKEVENKVDPYLNELKRFYAQETITTTERGINILRNKKLNKGTAFTLFERQYLGIHGLLPAAFMDDNQQVYRFMCELRSFSTPMLKYETLMALSERNEKLFFKVLCNNIKELLPIIYTPTVGEACLNFGKYFKIPRGLYITINDNSLSKINQILSNWPEKDIKAIVVTDGERILGLGDLGAYGMGISVGKITLYTALAGIQPSQCLPVVIDVGTDNETLLKDPLYNGLRRKRVRGEDYDNLLDNFMKACVKKYGQHVLIQFEDFGNRNAYRLLDKYKDKYTVFNDDIQGTASIILAGLLATSRITNKKMSDQKFFFFGAGGAATGIAEMLVSHMVQEGTPFNIACDKIFMFDVDGLITKNRMPQLHRRLMNFAKDLPDQKDLYESVCMIKPNVLIGAATVKGAFTSKIIRKMGEINDRPIIFALSNPTSKSECTNEDAIKLTNGKVIFGSGSPFKPVLFNGKYIKTSQANNAYIFPGIALAATLFKIKHINEKHFILAAKEVANCVSDKKLDAGLIYPSIEDVREISIKIALRIGEACYKDSTACLYPEPKEKELYIRSKIYSPEYDDIIYRTYDWPKEDTVKGFKTPILTKHTSLTET</sequence>
<dbReference type="AlphaFoldDB" id="A0A0K0E7M1"/>
<comment type="cofactor">
    <cofactor evidence="7">
        <name>Mg(2+)</name>
        <dbReference type="ChEBI" id="CHEBI:18420"/>
    </cofactor>
    <cofactor evidence="7">
        <name>Mn(2+)</name>
        <dbReference type="ChEBI" id="CHEBI:29035"/>
    </cofactor>
    <text evidence="7">Divalent metal cations. Prefers magnesium or manganese.</text>
</comment>
<keyword evidence="4 8" id="KW-0560">Oxidoreductase</keyword>
<feature type="active site" description="Proton donor" evidence="5">
    <location>
        <position position="146"/>
    </location>
</feature>
<dbReference type="SMART" id="SM01274">
    <property type="entry name" value="malic"/>
    <property type="match status" value="1"/>
</dbReference>
<dbReference type="Pfam" id="PF00390">
    <property type="entry name" value="malic"/>
    <property type="match status" value="1"/>
</dbReference>
<dbReference type="Gene3D" id="3.40.50.10380">
    <property type="entry name" value="Malic enzyme, N-terminal domain"/>
    <property type="match status" value="1"/>
</dbReference>
<dbReference type="WBParaSite" id="SSTP_0000549600.1">
    <property type="protein sequence ID" value="SSTP_0000549600.1"/>
    <property type="gene ID" value="SSTP_0000549600"/>
</dbReference>
<dbReference type="GO" id="GO:0046872">
    <property type="term" value="F:metal ion binding"/>
    <property type="evidence" value="ECO:0007669"/>
    <property type="project" value="UniProtKB-KW"/>
</dbReference>
<evidence type="ECO:0000256" key="1">
    <source>
        <dbReference type="ARBA" id="ARBA00001936"/>
    </source>
</evidence>
<evidence type="ECO:0000256" key="2">
    <source>
        <dbReference type="ARBA" id="ARBA00008785"/>
    </source>
</evidence>
<dbReference type="GO" id="GO:0006108">
    <property type="term" value="P:malate metabolic process"/>
    <property type="evidence" value="ECO:0007669"/>
    <property type="project" value="TreeGrafter"/>
</dbReference>
<feature type="domain" description="Malic enzyme NAD-binding" evidence="9">
    <location>
        <begin position="316"/>
        <end position="568"/>
    </location>
</feature>
<dbReference type="PANTHER" id="PTHR23406">
    <property type="entry name" value="MALIC ENZYME-RELATED"/>
    <property type="match status" value="1"/>
</dbReference>
<feature type="binding site" evidence="7">
    <location>
        <position position="292"/>
    </location>
    <ligand>
        <name>a divalent metal cation</name>
        <dbReference type="ChEBI" id="CHEBI:60240"/>
    </ligand>
</feature>
<protein>
    <recommendedName>
        <fullName evidence="8">Malic enzyme</fullName>
    </recommendedName>
</protein>
<evidence type="ECO:0000313" key="12">
    <source>
        <dbReference type="WBParaSite" id="SSTP_0000549600.1"/>
    </source>
</evidence>
<organism evidence="12">
    <name type="scientific">Strongyloides stercoralis</name>
    <name type="common">Threadworm</name>
    <dbReference type="NCBI Taxonomy" id="6248"/>
    <lineage>
        <taxon>Eukaryota</taxon>
        <taxon>Metazoa</taxon>
        <taxon>Ecdysozoa</taxon>
        <taxon>Nematoda</taxon>
        <taxon>Chromadorea</taxon>
        <taxon>Rhabditida</taxon>
        <taxon>Tylenchina</taxon>
        <taxon>Panagrolaimomorpha</taxon>
        <taxon>Strongyloidoidea</taxon>
        <taxon>Strongyloididae</taxon>
        <taxon>Strongyloides</taxon>
    </lineage>
</organism>
<dbReference type="PROSITE" id="PS00331">
    <property type="entry name" value="MALIC_ENZYMES"/>
    <property type="match status" value="1"/>
</dbReference>
<evidence type="ECO:0000259" key="9">
    <source>
        <dbReference type="SMART" id="SM00919"/>
    </source>
</evidence>
<dbReference type="Proteomes" id="UP000035681">
    <property type="component" value="Unplaced"/>
</dbReference>
<dbReference type="InterPro" id="IPR046346">
    <property type="entry name" value="Aminoacid_DH-like_N_sf"/>
</dbReference>
<feature type="active site" description="Proton acceptor" evidence="5">
    <location>
        <position position="219"/>
    </location>
</feature>
<feature type="binding site" evidence="7">
    <location>
        <position position="291"/>
    </location>
    <ligand>
        <name>a divalent metal cation</name>
        <dbReference type="ChEBI" id="CHEBI:60240"/>
    </ligand>
</feature>
<feature type="binding site" evidence="6">
    <location>
        <position position="455"/>
    </location>
    <ligand>
        <name>(S)-malate</name>
        <dbReference type="ChEBI" id="CHEBI:15589"/>
    </ligand>
</feature>
<feature type="domain" description="Malic enzyme N-terminal" evidence="10">
    <location>
        <begin position="123"/>
        <end position="306"/>
    </location>
</feature>
<dbReference type="InterPro" id="IPR036291">
    <property type="entry name" value="NAD(P)-bd_dom_sf"/>
</dbReference>
<evidence type="ECO:0000256" key="3">
    <source>
        <dbReference type="ARBA" id="ARBA00022723"/>
    </source>
</evidence>
<comment type="cofactor">
    <cofactor evidence="1">
        <name>Mn(2+)</name>
        <dbReference type="ChEBI" id="CHEBI:29035"/>
    </cofactor>
</comment>
<dbReference type="PRINTS" id="PR00072">
    <property type="entry name" value="MALOXRDTASE"/>
</dbReference>
<dbReference type="SUPFAM" id="SSF51735">
    <property type="entry name" value="NAD(P)-binding Rossmann-fold domains"/>
    <property type="match status" value="1"/>
</dbReference>
<dbReference type="SMART" id="SM00919">
    <property type="entry name" value="Malic_M"/>
    <property type="match status" value="1"/>
</dbReference>
<feature type="binding site" evidence="6">
    <location>
        <position position="201"/>
    </location>
    <ligand>
        <name>(S)-malate</name>
        <dbReference type="ChEBI" id="CHEBI:15589"/>
    </ligand>
</feature>
<dbReference type="GO" id="GO:0005739">
    <property type="term" value="C:mitochondrion"/>
    <property type="evidence" value="ECO:0007669"/>
    <property type="project" value="TreeGrafter"/>
</dbReference>
<dbReference type="FunFam" id="3.40.50.10380:FF:000004">
    <property type="entry name" value="Malic enzyme"/>
    <property type="match status" value="1"/>
</dbReference>
<dbReference type="InterPro" id="IPR012302">
    <property type="entry name" value="Malic_NAD-bd"/>
</dbReference>
<dbReference type="InterPro" id="IPR001891">
    <property type="entry name" value="Malic_OxRdtase"/>
</dbReference>
<evidence type="ECO:0000256" key="7">
    <source>
        <dbReference type="PIRSR" id="PIRSR000106-3"/>
    </source>
</evidence>
<reference evidence="12" key="1">
    <citation type="submission" date="2015-08" db="UniProtKB">
        <authorList>
            <consortium name="WormBaseParasite"/>
        </authorList>
    </citation>
    <scope>IDENTIFICATION</scope>
</reference>
<dbReference type="InterPro" id="IPR015884">
    <property type="entry name" value="Malic_enzyme_CS"/>
</dbReference>
<dbReference type="WBParaSite" id="TCONS_00003151.p1">
    <property type="protein sequence ID" value="TCONS_00003151.p1"/>
    <property type="gene ID" value="XLOC_002901"/>
</dbReference>
<dbReference type="PIRSF" id="PIRSF000106">
    <property type="entry name" value="ME"/>
    <property type="match status" value="1"/>
</dbReference>
<proteinExistence type="inferred from homology"/>
<name>A0A0K0E7M1_STRER</name>
<evidence type="ECO:0000259" key="10">
    <source>
        <dbReference type="SMART" id="SM01274"/>
    </source>
</evidence>
<evidence type="ECO:0000256" key="4">
    <source>
        <dbReference type="ARBA" id="ARBA00023002"/>
    </source>
</evidence>
<dbReference type="FunFam" id="3.40.50.720:FF:000060">
    <property type="entry name" value="Malic enzyme"/>
    <property type="match status" value="1"/>
</dbReference>
<dbReference type="InterPro" id="IPR012301">
    <property type="entry name" value="Malic_N_dom"/>
</dbReference>
<dbReference type="GO" id="GO:0004473">
    <property type="term" value="F:malate dehydrogenase (decarboxylating) (NADP+) activity"/>
    <property type="evidence" value="ECO:0007669"/>
    <property type="project" value="TreeGrafter"/>
</dbReference>
<dbReference type="PANTHER" id="PTHR23406:SF90">
    <property type="entry name" value="MALIC ENZYME-RELATED"/>
    <property type="match status" value="1"/>
</dbReference>
<feature type="binding site" evidence="6">
    <location>
        <position position="499"/>
    </location>
    <ligand>
        <name>(S)-malate</name>
        <dbReference type="ChEBI" id="CHEBI:15589"/>
    </ligand>
</feature>
<evidence type="ECO:0000256" key="6">
    <source>
        <dbReference type="PIRSR" id="PIRSR000106-2"/>
    </source>
</evidence>
<dbReference type="Pfam" id="PF03949">
    <property type="entry name" value="Malic_M"/>
    <property type="match status" value="1"/>
</dbReference>
<dbReference type="InterPro" id="IPR037062">
    <property type="entry name" value="Malic_N_dom_sf"/>
</dbReference>
<feature type="binding site" evidence="7">
    <location>
        <position position="315"/>
    </location>
    <ligand>
        <name>a divalent metal cation</name>
        <dbReference type="ChEBI" id="CHEBI:60240"/>
    </ligand>
</feature>
<accession>A0A0K0E7M1</accession>
<evidence type="ECO:0000256" key="5">
    <source>
        <dbReference type="PIRSR" id="PIRSR000106-1"/>
    </source>
</evidence>
<dbReference type="SUPFAM" id="SSF53223">
    <property type="entry name" value="Aminoacid dehydrogenase-like, N-terminal domain"/>
    <property type="match status" value="1"/>
</dbReference>
<keyword evidence="11" id="KW-1185">Reference proteome</keyword>
<dbReference type="STRING" id="6248.A0A0K0E7M1"/>
<comment type="similarity">
    <text evidence="2 8">Belongs to the malic enzymes family.</text>
</comment>
<keyword evidence="3 7" id="KW-0479">Metal-binding</keyword>
<dbReference type="GO" id="GO:0051287">
    <property type="term" value="F:NAD binding"/>
    <property type="evidence" value="ECO:0007669"/>
    <property type="project" value="InterPro"/>
</dbReference>
<dbReference type="Gene3D" id="3.40.50.720">
    <property type="entry name" value="NAD(P)-binding Rossmann-like Domain"/>
    <property type="match status" value="1"/>
</dbReference>
<evidence type="ECO:0000313" key="11">
    <source>
        <dbReference type="Proteomes" id="UP000035681"/>
    </source>
</evidence>